<keyword evidence="11" id="KW-0407">Ion channel</keyword>
<evidence type="ECO:0000256" key="8">
    <source>
        <dbReference type="ARBA" id="ARBA00023054"/>
    </source>
</evidence>
<keyword evidence="10 14" id="KW-0472">Membrane</keyword>
<evidence type="ECO:0000256" key="12">
    <source>
        <dbReference type="ARBA" id="ARBA00031989"/>
    </source>
</evidence>
<dbReference type="SUPFAM" id="SSF81324">
    <property type="entry name" value="Voltage-gated potassium channels"/>
    <property type="match status" value="1"/>
</dbReference>
<dbReference type="Pfam" id="PF00520">
    <property type="entry name" value="Ion_trans"/>
    <property type="match status" value="1"/>
</dbReference>
<comment type="caution">
    <text evidence="16">The sequence shown here is derived from an EMBL/GenBank/DDBJ whole genome shotgun (WGS) entry which is preliminary data.</text>
</comment>
<keyword evidence="3" id="KW-0813">Transport</keyword>
<dbReference type="PANTHER" id="PTHR46480">
    <property type="entry name" value="F20B24.22"/>
    <property type="match status" value="1"/>
</dbReference>
<accession>A0A8H3F6Z6</accession>
<keyword evidence="9" id="KW-0406">Ion transport</keyword>
<evidence type="ECO:0000256" key="13">
    <source>
        <dbReference type="SAM" id="Coils"/>
    </source>
</evidence>
<evidence type="ECO:0000256" key="7">
    <source>
        <dbReference type="ARBA" id="ARBA00022989"/>
    </source>
</evidence>
<keyword evidence="4" id="KW-1003">Cell membrane</keyword>
<evidence type="ECO:0000259" key="15">
    <source>
        <dbReference type="Pfam" id="PF00520"/>
    </source>
</evidence>
<evidence type="ECO:0000256" key="10">
    <source>
        <dbReference type="ARBA" id="ARBA00023136"/>
    </source>
</evidence>
<dbReference type="InterPro" id="IPR031846">
    <property type="entry name" value="Hvcn1"/>
</dbReference>
<evidence type="ECO:0000256" key="6">
    <source>
        <dbReference type="ARBA" id="ARBA00022882"/>
    </source>
</evidence>
<feature type="transmembrane region" description="Helical" evidence="14">
    <location>
        <begin position="98"/>
        <end position="122"/>
    </location>
</feature>
<dbReference type="PANTHER" id="PTHR46480:SF1">
    <property type="entry name" value="VOLTAGE-GATED HYDROGEN CHANNEL 1"/>
    <property type="match status" value="1"/>
</dbReference>
<dbReference type="GO" id="GO:0005886">
    <property type="term" value="C:plasma membrane"/>
    <property type="evidence" value="ECO:0007669"/>
    <property type="project" value="UniProtKB-SubCell"/>
</dbReference>
<evidence type="ECO:0000256" key="2">
    <source>
        <dbReference type="ARBA" id="ARBA00015897"/>
    </source>
</evidence>
<proteinExistence type="predicted"/>
<feature type="transmembrane region" description="Helical" evidence="14">
    <location>
        <begin position="54"/>
        <end position="77"/>
    </location>
</feature>
<dbReference type="EMBL" id="CAJPDS010000026">
    <property type="protein sequence ID" value="CAF9920516.1"/>
    <property type="molecule type" value="Genomic_DNA"/>
</dbReference>
<feature type="domain" description="Ion transport" evidence="15">
    <location>
        <begin position="70"/>
        <end position="175"/>
    </location>
</feature>
<dbReference type="GO" id="GO:0034702">
    <property type="term" value="C:monoatomic ion channel complex"/>
    <property type="evidence" value="ECO:0007669"/>
    <property type="project" value="UniProtKB-KW"/>
</dbReference>
<keyword evidence="6" id="KW-0851">Voltage-gated channel</keyword>
<keyword evidence="8 13" id="KW-0175">Coiled coil</keyword>
<dbReference type="InterPro" id="IPR005821">
    <property type="entry name" value="Ion_trans_dom"/>
</dbReference>
<sequence>MSADESQPLLYPRNINSNIVDHILWQRWLPGGNTYVTSTRAQVQRFLTSKTGHYAVLLLVALDVSSIFADFLISLFICEQSCKTGRKASKGLVDAQDILGIVSLVFSCLFMAELLASLWAFGIRYFKSWFHCFDATVIVAGFVIDVCLKGVLEEAGSIIVVLRLWRVFKIIEEFSAGAEDRISELTERIEQLEKEKDQMSVQLKTRDHGTVHS</sequence>
<dbReference type="Gene3D" id="1.20.120.350">
    <property type="entry name" value="Voltage-gated potassium channels. Chain C"/>
    <property type="match status" value="1"/>
</dbReference>
<gene>
    <name evidence="16" type="ORF">HETSPECPRED_004264</name>
</gene>
<dbReference type="AlphaFoldDB" id="A0A8H3F6Z6"/>
<evidence type="ECO:0000256" key="11">
    <source>
        <dbReference type="ARBA" id="ARBA00023303"/>
    </source>
</evidence>
<dbReference type="Proteomes" id="UP000664521">
    <property type="component" value="Unassembled WGS sequence"/>
</dbReference>
<evidence type="ECO:0000256" key="3">
    <source>
        <dbReference type="ARBA" id="ARBA00022448"/>
    </source>
</evidence>
<evidence type="ECO:0000256" key="9">
    <source>
        <dbReference type="ARBA" id="ARBA00023065"/>
    </source>
</evidence>
<evidence type="ECO:0000256" key="14">
    <source>
        <dbReference type="SAM" id="Phobius"/>
    </source>
</evidence>
<name>A0A8H3F6Z6_9LECA</name>
<dbReference type="OrthoDB" id="427456at2759"/>
<dbReference type="GO" id="GO:0030171">
    <property type="term" value="F:voltage-gated proton channel activity"/>
    <property type="evidence" value="ECO:0007669"/>
    <property type="project" value="InterPro"/>
</dbReference>
<evidence type="ECO:0000256" key="4">
    <source>
        <dbReference type="ARBA" id="ARBA00022475"/>
    </source>
</evidence>
<comment type="subcellular location">
    <subcellularLocation>
        <location evidence="1">Cell membrane</location>
        <topology evidence="1">Multi-pass membrane protein</topology>
    </subcellularLocation>
</comment>
<evidence type="ECO:0000256" key="1">
    <source>
        <dbReference type="ARBA" id="ARBA00004651"/>
    </source>
</evidence>
<evidence type="ECO:0000313" key="16">
    <source>
        <dbReference type="EMBL" id="CAF9920516.1"/>
    </source>
</evidence>
<organism evidence="16 17">
    <name type="scientific">Heterodermia speciosa</name>
    <dbReference type="NCBI Taxonomy" id="116794"/>
    <lineage>
        <taxon>Eukaryota</taxon>
        <taxon>Fungi</taxon>
        <taxon>Dikarya</taxon>
        <taxon>Ascomycota</taxon>
        <taxon>Pezizomycotina</taxon>
        <taxon>Lecanoromycetes</taxon>
        <taxon>OSLEUM clade</taxon>
        <taxon>Lecanoromycetidae</taxon>
        <taxon>Caliciales</taxon>
        <taxon>Physciaceae</taxon>
        <taxon>Heterodermia</taxon>
    </lineage>
</organism>
<dbReference type="InterPro" id="IPR027359">
    <property type="entry name" value="Volt_channel_dom_sf"/>
</dbReference>
<keyword evidence="5 14" id="KW-0812">Transmembrane</keyword>
<evidence type="ECO:0000313" key="17">
    <source>
        <dbReference type="Proteomes" id="UP000664521"/>
    </source>
</evidence>
<evidence type="ECO:0000256" key="5">
    <source>
        <dbReference type="ARBA" id="ARBA00022692"/>
    </source>
</evidence>
<keyword evidence="7 14" id="KW-1133">Transmembrane helix</keyword>
<reference evidence="16" key="1">
    <citation type="submission" date="2021-03" db="EMBL/GenBank/DDBJ databases">
        <authorList>
            <person name="Tagirdzhanova G."/>
        </authorList>
    </citation>
    <scope>NUCLEOTIDE SEQUENCE</scope>
</reference>
<keyword evidence="17" id="KW-1185">Reference proteome</keyword>
<feature type="coiled-coil region" evidence="13">
    <location>
        <begin position="175"/>
        <end position="202"/>
    </location>
</feature>
<protein>
    <recommendedName>
        <fullName evidence="2">Voltage-gated hydrogen channel 1</fullName>
    </recommendedName>
    <alternativeName>
        <fullName evidence="12">Hydrogen voltage-gated channel 1</fullName>
    </alternativeName>
</protein>